<evidence type="ECO:0000256" key="2">
    <source>
        <dbReference type="ARBA" id="ARBA00023015"/>
    </source>
</evidence>
<evidence type="ECO:0000256" key="3">
    <source>
        <dbReference type="ARBA" id="ARBA00023163"/>
    </source>
</evidence>
<keyword evidence="8" id="KW-1185">Reference proteome</keyword>
<dbReference type="OrthoDB" id="5778525at2759"/>
<comment type="subcellular location">
    <subcellularLocation>
        <location evidence="1">Nucleus</location>
    </subcellularLocation>
</comment>
<dbReference type="PANTHER" id="PTHR46665">
    <property type="entry name" value="TRANSCRIPTION FACTOR BHLH041-RELATED-RELATED"/>
    <property type="match status" value="1"/>
</dbReference>
<evidence type="ECO:0000313" key="7">
    <source>
        <dbReference type="EMBL" id="KAD6452960.1"/>
    </source>
</evidence>
<keyword evidence="4" id="KW-0539">Nucleus</keyword>
<gene>
    <name evidence="7" type="ORF">E3N88_07665</name>
</gene>
<dbReference type="Gene3D" id="4.10.280.10">
    <property type="entry name" value="Helix-loop-helix DNA-binding domain"/>
    <property type="match status" value="1"/>
</dbReference>
<dbReference type="EMBL" id="SZYD01000004">
    <property type="protein sequence ID" value="KAD6452960.1"/>
    <property type="molecule type" value="Genomic_DNA"/>
</dbReference>
<dbReference type="InterPro" id="IPR036638">
    <property type="entry name" value="HLH_DNA-bd_sf"/>
</dbReference>
<dbReference type="Pfam" id="PF23132">
    <property type="entry name" value="DUF7049"/>
    <property type="match status" value="1"/>
</dbReference>
<sequence>MMSFLDYQKSMFLIDNNNNGRVPGFAFMHNLAYMEHTGLELLELASSSSQLQFYQTAIFMGCKNGEIELGISNRSSQVNYEFELKKLLPGDFPQEMLPQPLDHQAPALSSSSSLRSLSMENNLDYPPFLFNSLQTSSIPKTSGFKESLLRQSMSNQTPSSSIMISEDPLQEALIQIRTNQLIPSREHEEAAMTRAILAVISSSSSPPSLTSSHQLQTPQTATSAFKRYQTHLGPIKRVQNRRNLVRRLVLFFRNLNKARSQQDYQMVFANRPASNQLHHHMISERKRREKLNESFQELRSLLPPGSKKDKASVLSNIKEYIVSLQSQVEELKTRNKILEAERSRKQILNQDFGDEMRIIVRITDFEDSTSDSREVNIEVNVRGNSKLMDLMVKMLEFMNQDENLSVMSIDAGTRMSNTEAYITNVVVLRLRIQGSEEWNKSSFQEALTRVLDDSLQS</sequence>
<evidence type="ECO:0000256" key="4">
    <source>
        <dbReference type="ARBA" id="ARBA00023242"/>
    </source>
</evidence>
<dbReference type="GO" id="GO:0005634">
    <property type="term" value="C:nucleus"/>
    <property type="evidence" value="ECO:0007669"/>
    <property type="project" value="UniProtKB-SubCell"/>
</dbReference>
<feature type="coiled-coil region" evidence="5">
    <location>
        <begin position="314"/>
        <end position="348"/>
    </location>
</feature>
<dbReference type="SUPFAM" id="SSF47459">
    <property type="entry name" value="HLH, helix-loop-helix DNA-binding domain"/>
    <property type="match status" value="1"/>
</dbReference>
<dbReference type="Proteomes" id="UP000326396">
    <property type="component" value="Linkage Group LG12"/>
</dbReference>
<dbReference type="GO" id="GO:0046983">
    <property type="term" value="F:protein dimerization activity"/>
    <property type="evidence" value="ECO:0007669"/>
    <property type="project" value="InterPro"/>
</dbReference>
<keyword evidence="3" id="KW-0804">Transcription</keyword>
<keyword evidence="5" id="KW-0175">Coiled coil</keyword>
<dbReference type="SMART" id="SM00353">
    <property type="entry name" value="HLH"/>
    <property type="match status" value="1"/>
</dbReference>
<evidence type="ECO:0000256" key="5">
    <source>
        <dbReference type="SAM" id="Coils"/>
    </source>
</evidence>
<keyword evidence="2" id="KW-0805">Transcription regulation</keyword>
<protein>
    <recommendedName>
        <fullName evidence="6">BHLH domain-containing protein</fullName>
    </recommendedName>
</protein>
<dbReference type="AlphaFoldDB" id="A0A5N6PDZ0"/>
<dbReference type="Pfam" id="PF23133">
    <property type="entry name" value="DUF7050"/>
    <property type="match status" value="1"/>
</dbReference>
<evidence type="ECO:0000256" key="1">
    <source>
        <dbReference type="ARBA" id="ARBA00004123"/>
    </source>
</evidence>
<evidence type="ECO:0000313" key="8">
    <source>
        <dbReference type="Proteomes" id="UP000326396"/>
    </source>
</evidence>
<accession>A0A5N6PDZ0</accession>
<dbReference type="InterPro" id="IPR044658">
    <property type="entry name" value="bHLH92/bHLH041-like"/>
</dbReference>
<dbReference type="Pfam" id="PF00010">
    <property type="entry name" value="HLH"/>
    <property type="match status" value="1"/>
</dbReference>
<organism evidence="7 8">
    <name type="scientific">Mikania micrantha</name>
    <name type="common">bitter vine</name>
    <dbReference type="NCBI Taxonomy" id="192012"/>
    <lineage>
        <taxon>Eukaryota</taxon>
        <taxon>Viridiplantae</taxon>
        <taxon>Streptophyta</taxon>
        <taxon>Embryophyta</taxon>
        <taxon>Tracheophyta</taxon>
        <taxon>Spermatophyta</taxon>
        <taxon>Magnoliopsida</taxon>
        <taxon>eudicotyledons</taxon>
        <taxon>Gunneridae</taxon>
        <taxon>Pentapetalae</taxon>
        <taxon>asterids</taxon>
        <taxon>campanulids</taxon>
        <taxon>Asterales</taxon>
        <taxon>Asteraceae</taxon>
        <taxon>Asteroideae</taxon>
        <taxon>Heliantheae alliance</taxon>
        <taxon>Eupatorieae</taxon>
        <taxon>Mikania</taxon>
    </lineage>
</organism>
<dbReference type="PANTHER" id="PTHR46665:SF1">
    <property type="entry name" value="SPERMATOGENESIS- AND OOGENESIS-SPECIFIC BASIC HELIX-LOOP-HELIX-CONTAINING PROTEIN 1"/>
    <property type="match status" value="1"/>
</dbReference>
<dbReference type="InterPro" id="IPR045239">
    <property type="entry name" value="bHLH95_bHLH"/>
</dbReference>
<name>A0A5N6PDZ0_9ASTR</name>
<dbReference type="InterPro" id="IPR011598">
    <property type="entry name" value="bHLH_dom"/>
</dbReference>
<dbReference type="CDD" id="cd11393">
    <property type="entry name" value="bHLH_AtbHLH_like"/>
    <property type="match status" value="1"/>
</dbReference>
<dbReference type="InterPro" id="IPR055478">
    <property type="entry name" value="DUF7050"/>
</dbReference>
<proteinExistence type="predicted"/>
<evidence type="ECO:0000259" key="6">
    <source>
        <dbReference type="PROSITE" id="PS50888"/>
    </source>
</evidence>
<comment type="caution">
    <text evidence="7">The sequence shown here is derived from an EMBL/GenBank/DDBJ whole genome shotgun (WGS) entry which is preliminary data.</text>
</comment>
<dbReference type="InterPro" id="IPR055477">
    <property type="entry name" value="DUF7049"/>
</dbReference>
<dbReference type="PROSITE" id="PS50888">
    <property type="entry name" value="BHLH"/>
    <property type="match status" value="1"/>
</dbReference>
<feature type="domain" description="BHLH" evidence="6">
    <location>
        <begin position="275"/>
        <end position="324"/>
    </location>
</feature>
<reference evidence="7 8" key="1">
    <citation type="submission" date="2019-05" db="EMBL/GenBank/DDBJ databases">
        <title>Mikania micrantha, genome provides insights into the molecular mechanism of rapid growth.</title>
        <authorList>
            <person name="Liu B."/>
        </authorList>
    </citation>
    <scope>NUCLEOTIDE SEQUENCE [LARGE SCALE GENOMIC DNA]</scope>
    <source>
        <strain evidence="7">NLD-2019</strain>
        <tissue evidence="7">Leaf</tissue>
    </source>
</reference>